<proteinExistence type="predicted"/>
<accession>A0AB34HWB2</accession>
<gene>
    <name evidence="1" type="ORF">J1605_018352</name>
</gene>
<evidence type="ECO:0000313" key="1">
    <source>
        <dbReference type="EMBL" id="KAJ8795337.1"/>
    </source>
</evidence>
<keyword evidence="2" id="KW-1185">Reference proteome</keyword>
<dbReference type="AlphaFoldDB" id="A0AB34HWB2"/>
<dbReference type="Proteomes" id="UP001159641">
    <property type="component" value="Unassembled WGS sequence"/>
</dbReference>
<dbReference type="EMBL" id="JAIQCJ010000577">
    <property type="protein sequence ID" value="KAJ8795337.1"/>
    <property type="molecule type" value="Genomic_DNA"/>
</dbReference>
<protein>
    <submittedName>
        <fullName evidence="1">Uncharacterized protein</fullName>
    </submittedName>
</protein>
<reference evidence="1 2" key="1">
    <citation type="submission" date="2022-11" db="EMBL/GenBank/DDBJ databases">
        <title>Whole genome sequence of Eschrichtius robustus ER-17-0199.</title>
        <authorList>
            <person name="Bruniche-Olsen A."/>
            <person name="Black A.N."/>
            <person name="Fields C.J."/>
            <person name="Walden K."/>
            <person name="Dewoody J.A."/>
        </authorList>
    </citation>
    <scope>NUCLEOTIDE SEQUENCE [LARGE SCALE GENOMIC DNA]</scope>
    <source>
        <strain evidence="1">ER-17-0199</strain>
        <tissue evidence="1">Blubber</tissue>
    </source>
</reference>
<sequence length="127" mass="15240">MKEKTLEDLQQEQQATELLAAKYKAMESKLLHWGRNIMDHTKQQQKILKLKKVKPKKLKKLQAKQQAVKAEIQNQYDGYICMQQDLEKAQNEETWELKFKYLIIKNFISPEKDEIINQIFLDCEEER</sequence>
<name>A0AB34HWB2_ESCRO</name>
<comment type="caution">
    <text evidence="1">The sequence shown here is derived from an EMBL/GenBank/DDBJ whole genome shotgun (WGS) entry which is preliminary data.</text>
</comment>
<organism evidence="1 2">
    <name type="scientific">Eschrichtius robustus</name>
    <name type="common">California gray whale</name>
    <name type="synonym">Eschrichtius gibbosus</name>
    <dbReference type="NCBI Taxonomy" id="9764"/>
    <lineage>
        <taxon>Eukaryota</taxon>
        <taxon>Metazoa</taxon>
        <taxon>Chordata</taxon>
        <taxon>Craniata</taxon>
        <taxon>Vertebrata</taxon>
        <taxon>Euteleostomi</taxon>
        <taxon>Mammalia</taxon>
        <taxon>Eutheria</taxon>
        <taxon>Laurasiatheria</taxon>
        <taxon>Artiodactyla</taxon>
        <taxon>Whippomorpha</taxon>
        <taxon>Cetacea</taxon>
        <taxon>Mysticeti</taxon>
        <taxon>Eschrichtiidae</taxon>
        <taxon>Eschrichtius</taxon>
    </lineage>
</organism>
<evidence type="ECO:0000313" key="2">
    <source>
        <dbReference type="Proteomes" id="UP001159641"/>
    </source>
</evidence>